<dbReference type="Proteomes" id="UP000238937">
    <property type="component" value="Unassembled WGS sequence"/>
</dbReference>
<keyword evidence="1" id="KW-0472">Membrane</keyword>
<keyword evidence="1" id="KW-0812">Transmembrane</keyword>
<reference evidence="2 3" key="1">
    <citation type="submission" date="2018-03" db="EMBL/GenBank/DDBJ databases">
        <title>The ancient ancestry and fast evolution of plastids.</title>
        <authorList>
            <person name="Moore K.R."/>
            <person name="Magnabosco C."/>
            <person name="Momper L."/>
            <person name="Gold D.A."/>
            <person name="Bosak T."/>
            <person name="Fournier G.P."/>
        </authorList>
    </citation>
    <scope>NUCLEOTIDE SEQUENCE [LARGE SCALE GENOMIC DNA]</scope>
    <source>
        <strain evidence="2 3">CCALA 037</strain>
    </source>
</reference>
<evidence type="ECO:0000313" key="3">
    <source>
        <dbReference type="Proteomes" id="UP000238937"/>
    </source>
</evidence>
<feature type="transmembrane region" description="Helical" evidence="1">
    <location>
        <begin position="6"/>
        <end position="27"/>
    </location>
</feature>
<accession>A0A2T1GJM8</accession>
<dbReference type="EMBL" id="PVWO01000052">
    <property type="protein sequence ID" value="PSB57997.1"/>
    <property type="molecule type" value="Genomic_DNA"/>
</dbReference>
<protein>
    <submittedName>
        <fullName evidence="2">Uncharacterized protein</fullName>
    </submittedName>
</protein>
<keyword evidence="3" id="KW-1185">Reference proteome</keyword>
<dbReference type="AlphaFoldDB" id="A0A2T1GJM8"/>
<organism evidence="2 3">
    <name type="scientific">Chamaesiphon polymorphus CCALA 037</name>
    <dbReference type="NCBI Taxonomy" id="2107692"/>
    <lineage>
        <taxon>Bacteria</taxon>
        <taxon>Bacillati</taxon>
        <taxon>Cyanobacteriota</taxon>
        <taxon>Cyanophyceae</taxon>
        <taxon>Gomontiellales</taxon>
        <taxon>Chamaesiphonaceae</taxon>
        <taxon>Chamaesiphon</taxon>
    </lineage>
</organism>
<name>A0A2T1GJM8_9CYAN</name>
<feature type="transmembrane region" description="Helical" evidence="1">
    <location>
        <begin position="164"/>
        <end position="189"/>
    </location>
</feature>
<evidence type="ECO:0000313" key="2">
    <source>
        <dbReference type="EMBL" id="PSB57997.1"/>
    </source>
</evidence>
<keyword evidence="1" id="KW-1133">Transmembrane helix</keyword>
<comment type="caution">
    <text evidence="2">The sequence shown here is derived from an EMBL/GenBank/DDBJ whole genome shotgun (WGS) entry which is preliminary data.</text>
</comment>
<feature type="transmembrane region" description="Helical" evidence="1">
    <location>
        <begin position="195"/>
        <end position="212"/>
    </location>
</feature>
<sequence>MNISSLLEIASRWLPWGFFGTILLNWLREKFFRKIDVCFPDRNLGDNCDAVIKYEDIDIKCTSYNEIKADDFRIPIKIYFASQCTIKSYKLIYKSGCNVKPEIVIDEQNKCIYIEPLRLIKDDKFSIRIEYSGLLYPAKLEGKIQNGEIIADSQQSRYRKKSRFYLYSNFFFYGLWLAANIPPIFGLTIPNSTPINLFILGGLSSISIWMHLQCHKLDDRCSKVFEV</sequence>
<dbReference type="RefSeq" id="WP_106301706.1">
    <property type="nucleotide sequence ID" value="NZ_PVWO01000052.1"/>
</dbReference>
<evidence type="ECO:0000256" key="1">
    <source>
        <dbReference type="SAM" id="Phobius"/>
    </source>
</evidence>
<gene>
    <name evidence="2" type="ORF">C7B77_06415</name>
</gene>
<proteinExistence type="predicted"/>